<dbReference type="GO" id="GO:0030288">
    <property type="term" value="C:outer membrane-bounded periplasmic space"/>
    <property type="evidence" value="ECO:0007669"/>
    <property type="project" value="TreeGrafter"/>
</dbReference>
<evidence type="ECO:0000256" key="5">
    <source>
        <dbReference type="SAM" id="SignalP"/>
    </source>
</evidence>
<feature type="chain" id="PRO_5016727156" description="CpxP family two-component system-associated protein" evidence="5">
    <location>
        <begin position="26"/>
        <end position="143"/>
    </location>
</feature>
<protein>
    <recommendedName>
        <fullName evidence="8">CpxP family two-component system-associated protein</fullName>
    </recommendedName>
</protein>
<dbReference type="Proteomes" id="UP000252669">
    <property type="component" value="Unassembled WGS sequence"/>
</dbReference>
<reference evidence="6 7" key="1">
    <citation type="submission" date="2017-10" db="EMBL/GenBank/DDBJ databases">
        <title>Genomics of the genus Arcobacter.</title>
        <authorList>
            <person name="Perez-Cataluna A."/>
            <person name="Figueras M.J."/>
        </authorList>
    </citation>
    <scope>NUCLEOTIDE SEQUENCE [LARGE SCALE GENOMIC DNA]</scope>
    <source>
        <strain evidence="6 7">CECT 9230</strain>
    </source>
</reference>
<dbReference type="Pfam" id="PF07813">
    <property type="entry name" value="LTXXQ"/>
    <property type="match status" value="1"/>
</dbReference>
<feature type="signal peptide" evidence="5">
    <location>
        <begin position="1"/>
        <end position="25"/>
    </location>
</feature>
<accession>A0A366MVB5</accession>
<dbReference type="PANTHER" id="PTHR38102">
    <property type="entry name" value="PERIPLASMIC CHAPERONE SPY"/>
    <property type="match status" value="1"/>
</dbReference>
<organism evidence="6 7">
    <name type="scientific">Aliarcobacter vitoriensis</name>
    <dbReference type="NCBI Taxonomy" id="2011099"/>
    <lineage>
        <taxon>Bacteria</taxon>
        <taxon>Pseudomonadati</taxon>
        <taxon>Campylobacterota</taxon>
        <taxon>Epsilonproteobacteria</taxon>
        <taxon>Campylobacterales</taxon>
        <taxon>Arcobacteraceae</taxon>
        <taxon>Aliarcobacter</taxon>
    </lineage>
</organism>
<keyword evidence="4" id="KW-0574">Periplasm</keyword>
<dbReference type="EMBL" id="PDKB01000005">
    <property type="protein sequence ID" value="RBQ29429.1"/>
    <property type="molecule type" value="Genomic_DNA"/>
</dbReference>
<dbReference type="InterPro" id="IPR012899">
    <property type="entry name" value="LTXXQ"/>
</dbReference>
<evidence type="ECO:0000256" key="2">
    <source>
        <dbReference type="ARBA" id="ARBA00008441"/>
    </source>
</evidence>
<dbReference type="AlphaFoldDB" id="A0A366MVB5"/>
<evidence type="ECO:0008006" key="8">
    <source>
        <dbReference type="Google" id="ProtNLM"/>
    </source>
</evidence>
<evidence type="ECO:0000256" key="3">
    <source>
        <dbReference type="ARBA" id="ARBA00022729"/>
    </source>
</evidence>
<evidence type="ECO:0000313" key="7">
    <source>
        <dbReference type="Proteomes" id="UP000252669"/>
    </source>
</evidence>
<name>A0A366MVB5_9BACT</name>
<dbReference type="InterPro" id="IPR052211">
    <property type="entry name" value="Cpx_auxiliary_protein"/>
</dbReference>
<comment type="caution">
    <text evidence="6">The sequence shown here is derived from an EMBL/GenBank/DDBJ whole genome shotgun (WGS) entry which is preliminary data.</text>
</comment>
<evidence type="ECO:0000256" key="1">
    <source>
        <dbReference type="ARBA" id="ARBA00004418"/>
    </source>
</evidence>
<evidence type="ECO:0000256" key="4">
    <source>
        <dbReference type="ARBA" id="ARBA00022764"/>
    </source>
</evidence>
<dbReference type="OrthoDB" id="5349328at2"/>
<evidence type="ECO:0000313" key="6">
    <source>
        <dbReference type="EMBL" id="RBQ29429.1"/>
    </source>
</evidence>
<sequence length="143" mass="16325">MISGKKIVSSMILATLLGGALYANCDVNKGHNKGDKTHFSKDKFHKKSENGHFFGIFKELNLTSEQNEKIKKIIEDSRKDNKSINEAFTKDSFDKDKYSKIVSEKRDNMLKSQAEVLEKSYAILTPKQKEQLKVLLDLKAEKK</sequence>
<dbReference type="RefSeq" id="WP_113893489.1">
    <property type="nucleotide sequence ID" value="NZ_JANJGA010000001.1"/>
</dbReference>
<comment type="subcellular location">
    <subcellularLocation>
        <location evidence="1">Periplasm</location>
    </subcellularLocation>
</comment>
<dbReference type="PANTHER" id="PTHR38102:SF1">
    <property type="entry name" value="PERIPLASMIC CHAPERONE SPY"/>
    <property type="match status" value="1"/>
</dbReference>
<proteinExistence type="inferred from homology"/>
<keyword evidence="7" id="KW-1185">Reference proteome</keyword>
<gene>
    <name evidence="6" type="ORF">CRU91_03610</name>
</gene>
<keyword evidence="3 5" id="KW-0732">Signal</keyword>
<dbReference type="Gene3D" id="1.20.120.1490">
    <property type="match status" value="1"/>
</dbReference>
<comment type="similarity">
    <text evidence="2">Belongs to the CpxP/Spy family.</text>
</comment>
<dbReference type="GO" id="GO:0051082">
    <property type="term" value="F:unfolded protein binding"/>
    <property type="evidence" value="ECO:0007669"/>
    <property type="project" value="TreeGrafter"/>
</dbReference>